<evidence type="ECO:0000313" key="1">
    <source>
        <dbReference type="EMBL" id="KAK2872830.1"/>
    </source>
</evidence>
<proteinExistence type="predicted"/>
<protein>
    <submittedName>
        <fullName evidence="1">Uncharacterized protein</fullName>
    </submittedName>
</protein>
<dbReference type="AlphaFoldDB" id="A0AA88P4L2"/>
<organism evidence="1 2">
    <name type="scientific">Cirrhinus molitorella</name>
    <name type="common">mud carp</name>
    <dbReference type="NCBI Taxonomy" id="172907"/>
    <lineage>
        <taxon>Eukaryota</taxon>
        <taxon>Metazoa</taxon>
        <taxon>Chordata</taxon>
        <taxon>Craniata</taxon>
        <taxon>Vertebrata</taxon>
        <taxon>Euteleostomi</taxon>
        <taxon>Actinopterygii</taxon>
        <taxon>Neopterygii</taxon>
        <taxon>Teleostei</taxon>
        <taxon>Ostariophysi</taxon>
        <taxon>Cypriniformes</taxon>
        <taxon>Cyprinidae</taxon>
        <taxon>Labeoninae</taxon>
        <taxon>Labeonini</taxon>
        <taxon>Cirrhinus</taxon>
    </lineage>
</organism>
<sequence>MLGWRCRIGGRARADGRRIAVMEGKKVLFCKSETAGRQSARGRTPHRSISPLLAASIQINCISERTGERERERASKMALPLGCLHLPSCLVPLSVLSLALRRLQRTLPPNADG</sequence>
<gene>
    <name evidence="1" type="ORF">Q8A67_022727</name>
</gene>
<accession>A0AA88P4L2</accession>
<comment type="caution">
    <text evidence="1">The sequence shown here is derived from an EMBL/GenBank/DDBJ whole genome shotgun (WGS) entry which is preliminary data.</text>
</comment>
<dbReference type="EMBL" id="JAUYZG010000022">
    <property type="protein sequence ID" value="KAK2872830.1"/>
    <property type="molecule type" value="Genomic_DNA"/>
</dbReference>
<reference evidence="1" key="1">
    <citation type="submission" date="2023-08" db="EMBL/GenBank/DDBJ databases">
        <title>Chromosome-level Genome Assembly of mud carp (Cirrhinus molitorella).</title>
        <authorList>
            <person name="Liu H."/>
        </authorList>
    </citation>
    <scope>NUCLEOTIDE SEQUENCE</scope>
    <source>
        <strain evidence="1">Prfri</strain>
        <tissue evidence="1">Muscle</tissue>
    </source>
</reference>
<evidence type="ECO:0000313" key="2">
    <source>
        <dbReference type="Proteomes" id="UP001187343"/>
    </source>
</evidence>
<name>A0AA88P4L2_9TELE</name>
<dbReference type="Proteomes" id="UP001187343">
    <property type="component" value="Unassembled WGS sequence"/>
</dbReference>
<keyword evidence="2" id="KW-1185">Reference proteome</keyword>